<feature type="compositionally biased region" description="Basic residues" evidence="3">
    <location>
        <begin position="14"/>
        <end position="26"/>
    </location>
</feature>
<dbReference type="GO" id="GO:0003700">
    <property type="term" value="F:DNA-binding transcription factor activity"/>
    <property type="evidence" value="ECO:0007669"/>
    <property type="project" value="InterPro"/>
</dbReference>
<dbReference type="Proteomes" id="UP000664534">
    <property type="component" value="Unassembled WGS sequence"/>
</dbReference>
<feature type="compositionally biased region" description="Polar residues" evidence="3">
    <location>
        <begin position="112"/>
        <end position="123"/>
    </location>
</feature>
<feature type="compositionally biased region" description="Basic and acidic residues" evidence="3">
    <location>
        <begin position="1"/>
        <end position="13"/>
    </location>
</feature>
<feature type="compositionally biased region" description="Polar residues" evidence="3">
    <location>
        <begin position="31"/>
        <end position="80"/>
    </location>
</feature>
<dbReference type="GO" id="GO:0003677">
    <property type="term" value="F:DNA binding"/>
    <property type="evidence" value="ECO:0007669"/>
    <property type="project" value="UniProtKB-KW"/>
</dbReference>
<dbReference type="GO" id="GO:0005634">
    <property type="term" value="C:nucleus"/>
    <property type="evidence" value="ECO:0007669"/>
    <property type="project" value="TreeGrafter"/>
</dbReference>
<dbReference type="OrthoDB" id="71302at2759"/>
<evidence type="ECO:0000256" key="3">
    <source>
        <dbReference type="SAM" id="MobiDB-lite"/>
    </source>
</evidence>
<organism evidence="5 6">
    <name type="scientific">Imshaugia aleurites</name>
    <dbReference type="NCBI Taxonomy" id="172621"/>
    <lineage>
        <taxon>Eukaryota</taxon>
        <taxon>Fungi</taxon>
        <taxon>Dikarya</taxon>
        <taxon>Ascomycota</taxon>
        <taxon>Pezizomycotina</taxon>
        <taxon>Lecanoromycetes</taxon>
        <taxon>OSLEUM clade</taxon>
        <taxon>Lecanoromycetidae</taxon>
        <taxon>Lecanorales</taxon>
        <taxon>Lecanorineae</taxon>
        <taxon>Parmeliaceae</taxon>
        <taxon>Imshaugia</taxon>
    </lineage>
</organism>
<sequence>MSTRGYAEHESIQHVHHHKPSNKRKREPSDHASSGRQSSSRHAPPTSNNVHGNGQDTSNSSHDTYSTETNNHDFTSMSEQLSRHIANVNANAAPTTAAAALAATMPQLTVPQPTDFTFSNSGAGTDPDRQLDSSFDMGGGSEEGHNHHTQGTPYNLDAYQGGAAAHGQDADNSAKPPVGSVEWHKVRRDNHKEVERRRRETINEGINELAKIVPGCEKNKGSILQRGVEYITQLKDNETRNIEKWTLEKLLTDQAISELSSSVDRLKDELQRTHREVARWRAACQSAGLEPKSEDTGGTDDGET</sequence>
<gene>
    <name evidence="5" type="primary">CBF1</name>
    <name evidence="5" type="ORF">IMSHALPRED_000181</name>
</gene>
<dbReference type="Pfam" id="PF00010">
    <property type="entry name" value="HLH"/>
    <property type="match status" value="1"/>
</dbReference>
<dbReference type="PANTHER" id="PTHR47787:SF1">
    <property type="entry name" value="CENTROMERE-BINDING PROTEIN 1"/>
    <property type="match status" value="1"/>
</dbReference>
<feature type="compositionally biased region" description="Low complexity" evidence="3">
    <location>
        <begin position="157"/>
        <end position="171"/>
    </location>
</feature>
<feature type="region of interest" description="Disordered" evidence="3">
    <location>
        <begin position="1"/>
        <end position="80"/>
    </location>
</feature>
<dbReference type="EMBL" id="CAJPDT010000001">
    <property type="protein sequence ID" value="CAF9904810.1"/>
    <property type="molecule type" value="Genomic_DNA"/>
</dbReference>
<dbReference type="GO" id="GO:0046983">
    <property type="term" value="F:protein dimerization activity"/>
    <property type="evidence" value="ECO:0007669"/>
    <property type="project" value="InterPro"/>
</dbReference>
<dbReference type="SMART" id="SM00353">
    <property type="entry name" value="HLH"/>
    <property type="match status" value="1"/>
</dbReference>
<keyword evidence="2" id="KW-0539">Nucleus</keyword>
<evidence type="ECO:0000256" key="2">
    <source>
        <dbReference type="ARBA" id="ARBA00023242"/>
    </source>
</evidence>
<evidence type="ECO:0000259" key="4">
    <source>
        <dbReference type="PROSITE" id="PS50888"/>
    </source>
</evidence>
<name>A0A8H3I2J2_9LECA</name>
<reference evidence="5" key="1">
    <citation type="submission" date="2021-03" db="EMBL/GenBank/DDBJ databases">
        <authorList>
            <person name="Tagirdzhanova G."/>
        </authorList>
    </citation>
    <scope>NUCLEOTIDE SEQUENCE</scope>
</reference>
<feature type="region of interest" description="Disordered" evidence="3">
    <location>
        <begin position="112"/>
        <end position="195"/>
    </location>
</feature>
<dbReference type="AlphaFoldDB" id="A0A8H3I2J2"/>
<feature type="region of interest" description="Disordered" evidence="3">
    <location>
        <begin position="282"/>
        <end position="304"/>
    </location>
</feature>
<accession>A0A8H3I2J2</accession>
<dbReference type="PROSITE" id="PS50888">
    <property type="entry name" value="BHLH"/>
    <property type="match status" value="1"/>
</dbReference>
<evidence type="ECO:0000313" key="6">
    <source>
        <dbReference type="Proteomes" id="UP000664534"/>
    </source>
</evidence>
<feature type="domain" description="BHLH" evidence="4">
    <location>
        <begin position="186"/>
        <end position="234"/>
    </location>
</feature>
<proteinExistence type="predicted"/>
<keyword evidence="1" id="KW-0238">DNA-binding</keyword>
<dbReference type="CDD" id="cd11398">
    <property type="entry name" value="bHLHzip_scCBP1"/>
    <property type="match status" value="1"/>
</dbReference>
<dbReference type="Gene3D" id="4.10.280.10">
    <property type="entry name" value="Helix-loop-helix DNA-binding domain"/>
    <property type="match status" value="1"/>
</dbReference>
<evidence type="ECO:0000256" key="1">
    <source>
        <dbReference type="ARBA" id="ARBA00023125"/>
    </source>
</evidence>
<dbReference type="InterPro" id="IPR036638">
    <property type="entry name" value="HLH_DNA-bd_sf"/>
</dbReference>
<dbReference type="InterPro" id="IPR011598">
    <property type="entry name" value="bHLH_dom"/>
</dbReference>
<dbReference type="SUPFAM" id="SSF47459">
    <property type="entry name" value="HLH, helix-loop-helix DNA-binding domain"/>
    <property type="match status" value="1"/>
</dbReference>
<dbReference type="InterPro" id="IPR047206">
    <property type="entry name" value="bHLHzip_scCBP1-like"/>
</dbReference>
<evidence type="ECO:0000313" key="5">
    <source>
        <dbReference type="EMBL" id="CAF9904810.1"/>
    </source>
</evidence>
<keyword evidence="6" id="KW-1185">Reference proteome</keyword>
<protein>
    <submittedName>
        <fullName evidence="5">Basic helix-loop-helix protein</fullName>
    </submittedName>
</protein>
<dbReference type="PANTHER" id="PTHR47787">
    <property type="entry name" value="CENTROMERE-BINDING PROTEIN 1"/>
    <property type="match status" value="1"/>
</dbReference>
<comment type="caution">
    <text evidence="5">The sequence shown here is derived from an EMBL/GenBank/DDBJ whole genome shotgun (WGS) entry which is preliminary data.</text>
</comment>